<evidence type="ECO:0000313" key="2">
    <source>
        <dbReference type="Proteomes" id="UP000821845"/>
    </source>
</evidence>
<organism evidence="1 2">
    <name type="scientific">Hyalomma asiaticum</name>
    <name type="common">Tick</name>
    <dbReference type="NCBI Taxonomy" id="266040"/>
    <lineage>
        <taxon>Eukaryota</taxon>
        <taxon>Metazoa</taxon>
        <taxon>Ecdysozoa</taxon>
        <taxon>Arthropoda</taxon>
        <taxon>Chelicerata</taxon>
        <taxon>Arachnida</taxon>
        <taxon>Acari</taxon>
        <taxon>Parasitiformes</taxon>
        <taxon>Ixodida</taxon>
        <taxon>Ixodoidea</taxon>
        <taxon>Ixodidae</taxon>
        <taxon>Hyalomminae</taxon>
        <taxon>Hyalomma</taxon>
    </lineage>
</organism>
<protein>
    <submittedName>
        <fullName evidence="1">Uncharacterized protein</fullName>
    </submittedName>
</protein>
<keyword evidence="2" id="KW-1185">Reference proteome</keyword>
<proteinExistence type="predicted"/>
<gene>
    <name evidence="1" type="ORF">HPB50_006051</name>
</gene>
<dbReference type="Proteomes" id="UP000821845">
    <property type="component" value="Chromosome 4"/>
</dbReference>
<name>A0ACB7SD03_HYAAI</name>
<evidence type="ECO:0000313" key="1">
    <source>
        <dbReference type="EMBL" id="KAH6932450.1"/>
    </source>
</evidence>
<accession>A0ACB7SD03</accession>
<reference evidence="1" key="1">
    <citation type="submission" date="2020-05" db="EMBL/GenBank/DDBJ databases">
        <title>Large-scale comparative analyses of tick genomes elucidate their genetic diversity and vector capacities.</title>
        <authorList>
            <person name="Jia N."/>
            <person name="Wang J."/>
            <person name="Shi W."/>
            <person name="Du L."/>
            <person name="Sun Y."/>
            <person name="Zhan W."/>
            <person name="Jiang J."/>
            <person name="Wang Q."/>
            <person name="Zhang B."/>
            <person name="Ji P."/>
            <person name="Sakyi L.B."/>
            <person name="Cui X."/>
            <person name="Yuan T."/>
            <person name="Jiang B."/>
            <person name="Yang W."/>
            <person name="Lam T.T.-Y."/>
            <person name="Chang Q."/>
            <person name="Ding S."/>
            <person name="Wang X."/>
            <person name="Zhu J."/>
            <person name="Ruan X."/>
            <person name="Zhao L."/>
            <person name="Wei J."/>
            <person name="Que T."/>
            <person name="Du C."/>
            <person name="Cheng J."/>
            <person name="Dai P."/>
            <person name="Han X."/>
            <person name="Huang E."/>
            <person name="Gao Y."/>
            <person name="Liu J."/>
            <person name="Shao H."/>
            <person name="Ye R."/>
            <person name="Li L."/>
            <person name="Wei W."/>
            <person name="Wang X."/>
            <person name="Wang C."/>
            <person name="Yang T."/>
            <person name="Huo Q."/>
            <person name="Li W."/>
            <person name="Guo W."/>
            <person name="Chen H."/>
            <person name="Zhou L."/>
            <person name="Ni X."/>
            <person name="Tian J."/>
            <person name="Zhou Y."/>
            <person name="Sheng Y."/>
            <person name="Liu T."/>
            <person name="Pan Y."/>
            <person name="Xia L."/>
            <person name="Li J."/>
            <person name="Zhao F."/>
            <person name="Cao W."/>
        </authorList>
    </citation>
    <scope>NUCLEOTIDE SEQUENCE</scope>
    <source>
        <tissue evidence="1">Larvae</tissue>
    </source>
</reference>
<dbReference type="EMBL" id="CM023484">
    <property type="protein sequence ID" value="KAH6932450.1"/>
    <property type="molecule type" value="Genomic_DNA"/>
</dbReference>
<sequence>MYVYEARGTGGGQLSGFHGRIHLTGTMHIVGGMDEVYREVEALLAELRDGSNRQNSLLEELAAEPTATASSRPLGKGFSRLYSGSREVLVPSHSTRHEPL</sequence>
<comment type="caution">
    <text evidence="1">The sequence shown here is derived from an EMBL/GenBank/DDBJ whole genome shotgun (WGS) entry which is preliminary data.</text>
</comment>